<dbReference type="PANTHER" id="PTHR14758:SF1">
    <property type="entry name" value="CENTROSOME-ASSOCIATED FAM110 C-TERMINAL DOMAIN-CONTAINING PROTEIN"/>
    <property type="match status" value="1"/>
</dbReference>
<evidence type="ECO:0000256" key="2">
    <source>
        <dbReference type="SAM" id="MobiDB-lite"/>
    </source>
</evidence>
<gene>
    <name evidence="4" type="ORF">APHIGO_LOCUS6576</name>
</gene>
<dbReference type="AlphaFoldDB" id="A0A9P0J615"/>
<protein>
    <recommendedName>
        <fullName evidence="3">Centrosome-associated FAM110 C-terminal domain-containing protein</fullName>
    </recommendedName>
</protein>
<feature type="region of interest" description="Disordered" evidence="2">
    <location>
        <begin position="453"/>
        <end position="473"/>
    </location>
</feature>
<dbReference type="Proteomes" id="UP001154329">
    <property type="component" value="Chromosome 2"/>
</dbReference>
<feature type="compositionally biased region" description="Polar residues" evidence="2">
    <location>
        <begin position="256"/>
        <end position="269"/>
    </location>
</feature>
<feature type="compositionally biased region" description="Low complexity" evidence="2">
    <location>
        <begin position="233"/>
        <end position="242"/>
    </location>
</feature>
<keyword evidence="5" id="KW-1185">Reference proteome</keyword>
<evidence type="ECO:0000259" key="3">
    <source>
        <dbReference type="Pfam" id="PF14160"/>
    </source>
</evidence>
<feature type="domain" description="Centrosome-associated FAM110 C-terminal" evidence="3">
    <location>
        <begin position="505"/>
        <end position="527"/>
    </location>
</feature>
<proteinExistence type="inferred from homology"/>
<dbReference type="Pfam" id="PF14160">
    <property type="entry name" value="FAM110_C"/>
    <property type="match status" value="1"/>
</dbReference>
<evidence type="ECO:0000313" key="4">
    <source>
        <dbReference type="EMBL" id="CAH1725508.1"/>
    </source>
</evidence>
<feature type="compositionally biased region" description="Acidic residues" evidence="2">
    <location>
        <begin position="243"/>
        <end position="254"/>
    </location>
</feature>
<feature type="region of interest" description="Disordered" evidence="2">
    <location>
        <begin position="233"/>
        <end position="276"/>
    </location>
</feature>
<comment type="similarity">
    <text evidence="1">Belongs to the FAM110 family.</text>
</comment>
<evidence type="ECO:0000313" key="5">
    <source>
        <dbReference type="Proteomes" id="UP001154329"/>
    </source>
</evidence>
<sequence>MATLSSACTSYVRQQPGQPLKTLNVTNAILRTDKGQASSYRPQCTAKRKSAVELLQETKSLYVKSETVLDRKQELRRSLRSSGSSDKGSSSHDIASGCYNYKGNCCNWSSGSYTCLPPPKSPRLVAGCQRKSTADSQQLQNDLRRLLNTDSKENLFDATSVFLDDVIVPPPVQYRRSISHGQQQQQQPHQSCCCGLSAACHKSLPDLTDAAETITDVSTPAVAAGSIRRCRRSVSSGSVAAGNDDDEDGDDDIFETSCSIPSPQGFGNKSRQDETDAVANVTSFPDSLSLTSYKTDARWQQSAHGGTGSSIEEENDDEVGGVSPRSSASPVKSTVSHGRWRPQTAGAATGGQELSPPAVPLRRHQLPTTTDEFRGRPILRSKSDVGHRAPNLLSLLPAAVDNPDDRHEYDPDQLENFFGHLGLDPEEYKWIIKTDSETGSQVCFGDSNSSVGSVSGGSNNNNNANADGLWEGGDVRKDTDGCDVRTGGPIGAGCIGKSGGGSSSSELPSIVERNARIIKWLWNCRKANLQQTLLPPTPSST</sequence>
<feature type="compositionally biased region" description="Polar residues" evidence="2">
    <location>
        <begin position="324"/>
        <end position="336"/>
    </location>
</feature>
<name>A0A9P0J615_APHGO</name>
<dbReference type="PANTHER" id="PTHR14758">
    <property type="entry name" value="AGAP005440-PA"/>
    <property type="match status" value="1"/>
</dbReference>
<dbReference type="InterPro" id="IPR025740">
    <property type="entry name" value="FAM110"/>
</dbReference>
<dbReference type="EMBL" id="OU899035">
    <property type="protein sequence ID" value="CAH1725508.1"/>
    <property type="molecule type" value="Genomic_DNA"/>
</dbReference>
<reference evidence="4" key="2">
    <citation type="submission" date="2022-10" db="EMBL/GenBank/DDBJ databases">
        <authorList>
            <consortium name="ENA_rothamsted_submissions"/>
            <consortium name="culmorum"/>
            <person name="King R."/>
        </authorList>
    </citation>
    <scope>NUCLEOTIDE SEQUENCE</scope>
</reference>
<evidence type="ECO:0000256" key="1">
    <source>
        <dbReference type="ARBA" id="ARBA00010576"/>
    </source>
</evidence>
<feature type="compositionally biased region" description="Low complexity" evidence="2">
    <location>
        <begin position="453"/>
        <end position="468"/>
    </location>
</feature>
<dbReference type="InterPro" id="IPR025741">
    <property type="entry name" value="FAM110_C"/>
</dbReference>
<organism evidence="4 5">
    <name type="scientific">Aphis gossypii</name>
    <name type="common">Cotton aphid</name>
    <dbReference type="NCBI Taxonomy" id="80765"/>
    <lineage>
        <taxon>Eukaryota</taxon>
        <taxon>Metazoa</taxon>
        <taxon>Ecdysozoa</taxon>
        <taxon>Arthropoda</taxon>
        <taxon>Hexapoda</taxon>
        <taxon>Insecta</taxon>
        <taxon>Pterygota</taxon>
        <taxon>Neoptera</taxon>
        <taxon>Paraneoptera</taxon>
        <taxon>Hemiptera</taxon>
        <taxon>Sternorrhyncha</taxon>
        <taxon>Aphidomorpha</taxon>
        <taxon>Aphidoidea</taxon>
        <taxon>Aphididae</taxon>
        <taxon>Aphidini</taxon>
        <taxon>Aphis</taxon>
        <taxon>Aphis</taxon>
    </lineage>
</organism>
<feature type="region of interest" description="Disordered" evidence="2">
    <location>
        <begin position="298"/>
        <end position="376"/>
    </location>
</feature>
<reference evidence="4" key="1">
    <citation type="submission" date="2022-02" db="EMBL/GenBank/DDBJ databases">
        <authorList>
            <person name="King R."/>
        </authorList>
    </citation>
    <scope>NUCLEOTIDE SEQUENCE</scope>
</reference>
<accession>A0A9P0J615</accession>